<gene>
    <name evidence="1" type="ORF">J1N35_019277</name>
</gene>
<comment type="caution">
    <text evidence="1">The sequence shown here is derived from an EMBL/GenBank/DDBJ whole genome shotgun (WGS) entry which is preliminary data.</text>
</comment>
<dbReference type="InterPro" id="IPR053151">
    <property type="entry name" value="RNase_H-like"/>
</dbReference>
<evidence type="ECO:0008006" key="3">
    <source>
        <dbReference type="Google" id="ProtNLM"/>
    </source>
</evidence>
<organism evidence="1 2">
    <name type="scientific">Gossypium stocksii</name>
    <dbReference type="NCBI Taxonomy" id="47602"/>
    <lineage>
        <taxon>Eukaryota</taxon>
        <taxon>Viridiplantae</taxon>
        <taxon>Streptophyta</taxon>
        <taxon>Embryophyta</taxon>
        <taxon>Tracheophyta</taxon>
        <taxon>Spermatophyta</taxon>
        <taxon>Magnoliopsida</taxon>
        <taxon>eudicotyledons</taxon>
        <taxon>Gunneridae</taxon>
        <taxon>Pentapetalae</taxon>
        <taxon>rosids</taxon>
        <taxon>malvids</taxon>
        <taxon>Malvales</taxon>
        <taxon>Malvaceae</taxon>
        <taxon>Malvoideae</taxon>
        <taxon>Gossypium</taxon>
    </lineage>
</organism>
<evidence type="ECO:0000313" key="1">
    <source>
        <dbReference type="EMBL" id="KAH1092020.1"/>
    </source>
</evidence>
<evidence type="ECO:0000313" key="2">
    <source>
        <dbReference type="Proteomes" id="UP000828251"/>
    </source>
</evidence>
<proteinExistence type="predicted"/>
<dbReference type="AlphaFoldDB" id="A0A9D4A7Z1"/>
<dbReference type="Proteomes" id="UP000828251">
    <property type="component" value="Unassembled WGS sequence"/>
</dbReference>
<protein>
    <recommendedName>
        <fullName evidence="3">Reverse transcriptase zinc-binding domain-containing protein</fullName>
    </recommendedName>
</protein>
<accession>A0A9D4A7Z1</accession>
<dbReference type="OrthoDB" id="982026at2759"/>
<reference evidence="1 2" key="1">
    <citation type="journal article" date="2021" name="Plant Biotechnol. J.">
        <title>Multi-omics assisted identification of the key and species-specific regulatory components of drought-tolerant mechanisms in Gossypium stocksii.</title>
        <authorList>
            <person name="Yu D."/>
            <person name="Ke L."/>
            <person name="Zhang D."/>
            <person name="Wu Y."/>
            <person name="Sun Y."/>
            <person name="Mei J."/>
            <person name="Sun J."/>
            <person name="Sun Y."/>
        </authorList>
    </citation>
    <scope>NUCLEOTIDE SEQUENCE [LARGE SCALE GENOMIC DNA]</scope>
    <source>
        <strain evidence="2">cv. E1</strain>
        <tissue evidence="1">Leaf</tissue>
    </source>
</reference>
<dbReference type="CDD" id="cd06222">
    <property type="entry name" value="RNase_H_like"/>
    <property type="match status" value="1"/>
</dbReference>
<dbReference type="InterPro" id="IPR044730">
    <property type="entry name" value="RNase_H-like_dom_plant"/>
</dbReference>
<dbReference type="EMBL" id="JAIQCV010000006">
    <property type="protein sequence ID" value="KAH1092020.1"/>
    <property type="molecule type" value="Genomic_DNA"/>
</dbReference>
<sequence>MQSLLVPKGMCDEIEKIARQFIWGSFTDALWVRVLRSKYGLESQLSDSIHRSNCSHLWRSLSKLWPLVCENLLWSVGDGSTIRGWKDPWVPDVGPLLPYVTTHSTLDLGCILKDWVLLDGSWNLYLLRLWLPDELIKRIRLFTDSERARRGIGESSNCPLCGHGTEDILHAIRDCSKAKDAWTLVVPAEKITRINTPASNFQIRLHSAANWVQLFSDRAVARDSRNASAGGVVRDQNARIQTDNLEVVNALSMEALVDLGITILRRIKRLMQFDGQCKITYINRECNLITDQLAKISLSWKLPLQVFEVPPDSVAMTIQQDKAFRIS</sequence>
<name>A0A9D4A7Z1_9ROSI</name>
<dbReference type="PANTHER" id="PTHR47723">
    <property type="entry name" value="OS05G0353850 PROTEIN"/>
    <property type="match status" value="1"/>
</dbReference>
<keyword evidence="2" id="KW-1185">Reference proteome</keyword>
<dbReference type="PANTHER" id="PTHR47723:SF13">
    <property type="entry name" value="PUTATIVE-RELATED"/>
    <property type="match status" value="1"/>
</dbReference>